<sequence length="574" mass="61555">MYRLLVCALGLAGTVFGQSVDSYISTEGPMTKAGVLANIGPNGSKAAGASPGVVVASPSTSSPDYWYTWTRDSSLVFKSLIDQYTTGIDSTSSLRTLIDEFITAEAYIQTVSNPSGTLTTGGLGEPKFNVNETAFTGTWGRPQRDGPALRATAMITYGNWLYSNGNTTWVTSTLWPIVENDLGYVVSYWNESTYDLWEEVDSSSFFTTAVQHRALREGAMFATRIGQTSVVSSYTTQADNLLCFLQAKSYWNPTSGYITANTGGGRSGKDANTLLASIHTFDLSAGCDATTFQPCSDKALSNLKVYVDSFRSVYSINNGIASNAAIATGRYPEDTYQNGNPWYLTTFAVAEQLYDALNSWEAQGSLNVTSISLPFFQQFSSSIAVGTYSSTSSTYSTLISAVQSFADGFVAINAKYTPSDGSLAEQYSKSDGSPVSAVDLTWSYASALTAFEARNNTQFAGWGATGLTVPSTCSGNSGSTVAVTFNVDATTVYGENIYITGSVDALENWSPDNALLLSSANYPTWSITVNLPASTNVQYKYIRKYNGAVTWESDPNNSITTPASGSVTENDTWR</sequence>
<evidence type="ECO:0000256" key="11">
    <source>
        <dbReference type="PIRSR" id="PIRSR001031-2"/>
    </source>
</evidence>
<evidence type="ECO:0000256" key="3">
    <source>
        <dbReference type="ARBA" id="ARBA00022729"/>
    </source>
</evidence>
<dbReference type="InterPro" id="IPR000165">
    <property type="entry name" value="Glucoamylase"/>
</dbReference>
<dbReference type="CDD" id="cd05808">
    <property type="entry name" value="CBM20_alpha_amylase"/>
    <property type="match status" value="1"/>
</dbReference>
<dbReference type="Gene3D" id="1.50.10.10">
    <property type="match status" value="1"/>
</dbReference>
<evidence type="ECO:0000256" key="2">
    <source>
        <dbReference type="ARBA" id="ARBA00006188"/>
    </source>
</evidence>
<dbReference type="SUPFAM" id="SSF48208">
    <property type="entry name" value="Six-hairpin glycosidases"/>
    <property type="match status" value="1"/>
</dbReference>
<evidence type="ECO:0000256" key="13">
    <source>
        <dbReference type="SAM" id="SignalP"/>
    </source>
</evidence>
<dbReference type="GO" id="GO:0000272">
    <property type="term" value="P:polysaccharide catabolic process"/>
    <property type="evidence" value="ECO:0007669"/>
    <property type="project" value="UniProtKB-KW"/>
</dbReference>
<dbReference type="PRINTS" id="PR00736">
    <property type="entry name" value="GLHYDRLASE15"/>
</dbReference>
<evidence type="ECO:0000256" key="12">
    <source>
        <dbReference type="SAM" id="MobiDB-lite"/>
    </source>
</evidence>
<dbReference type="InterPro" id="IPR013783">
    <property type="entry name" value="Ig-like_fold"/>
</dbReference>
<dbReference type="PIRSF" id="PIRSF001031">
    <property type="entry name" value="Glu-a-glcsd_SBD"/>
    <property type="match status" value="1"/>
</dbReference>
<gene>
    <name evidence="15" type="ORF">NEOLEDRAFT_1077591</name>
</gene>
<protein>
    <recommendedName>
        <fullName evidence="9">Glucoamylase</fullName>
        <ecNumber evidence="9">3.2.1.3</ecNumber>
    </recommendedName>
    <alternativeName>
        <fullName evidence="9">1,4-alpha-D-glucan glucohydrolase</fullName>
    </alternativeName>
    <alternativeName>
        <fullName evidence="9">Glucan 1,4-alpha-glucosidase</fullName>
    </alternativeName>
</protein>
<feature type="active site" description="Proton donor" evidence="10">
    <location>
        <position position="198"/>
    </location>
</feature>
<dbReference type="Pfam" id="PF00686">
    <property type="entry name" value="CBM_20"/>
    <property type="match status" value="1"/>
</dbReference>
<keyword evidence="3 13" id="KW-0732">Signal</keyword>
<dbReference type="InterPro" id="IPR002044">
    <property type="entry name" value="CBM20"/>
</dbReference>
<dbReference type="FunFam" id="1.50.10.10:FF:000018">
    <property type="entry name" value="Glucoamylase"/>
    <property type="match status" value="1"/>
</dbReference>
<dbReference type="Pfam" id="PF00723">
    <property type="entry name" value="Glyco_hydro_15"/>
    <property type="match status" value="1"/>
</dbReference>
<dbReference type="PROSITE" id="PS51166">
    <property type="entry name" value="CBM20"/>
    <property type="match status" value="1"/>
</dbReference>
<reference evidence="15 16" key="1">
    <citation type="journal article" date="2016" name="Mol. Biol. Evol.">
        <title>Comparative Genomics of Early-Diverging Mushroom-Forming Fungi Provides Insights into the Origins of Lignocellulose Decay Capabilities.</title>
        <authorList>
            <person name="Nagy L.G."/>
            <person name="Riley R."/>
            <person name="Tritt A."/>
            <person name="Adam C."/>
            <person name="Daum C."/>
            <person name="Floudas D."/>
            <person name="Sun H."/>
            <person name="Yadav J.S."/>
            <person name="Pangilinan J."/>
            <person name="Larsson K.H."/>
            <person name="Matsuura K."/>
            <person name="Barry K."/>
            <person name="Labutti K."/>
            <person name="Kuo R."/>
            <person name="Ohm R.A."/>
            <person name="Bhattacharya S.S."/>
            <person name="Shirouzu T."/>
            <person name="Yoshinaga Y."/>
            <person name="Martin F.M."/>
            <person name="Grigoriev I.V."/>
            <person name="Hibbett D.S."/>
        </authorList>
    </citation>
    <scope>NUCLEOTIDE SEQUENCE [LARGE SCALE GENOMIC DNA]</scope>
    <source>
        <strain evidence="15 16">HHB14362 ss-1</strain>
    </source>
</reference>
<comment type="similarity">
    <text evidence="2 9">Belongs to the glycosyl hydrolase 15 family.</text>
</comment>
<comment type="catalytic activity">
    <reaction evidence="1 9">
        <text>Hydrolysis of terminal (1-&gt;4)-linked alpha-D-glucose residues successively from non-reducing ends of the chains with release of beta-D-glucose.</text>
        <dbReference type="EC" id="3.2.1.3"/>
    </reaction>
</comment>
<keyword evidence="16" id="KW-1185">Reference proteome</keyword>
<dbReference type="InParanoid" id="A0A165NEJ6"/>
<dbReference type="GO" id="GO:0000324">
    <property type="term" value="C:fungal-type vacuole"/>
    <property type="evidence" value="ECO:0007669"/>
    <property type="project" value="TreeGrafter"/>
</dbReference>
<dbReference type="Gene3D" id="2.60.40.10">
    <property type="entry name" value="Immunoglobulins"/>
    <property type="match status" value="1"/>
</dbReference>
<dbReference type="InterPro" id="IPR012341">
    <property type="entry name" value="6hp_glycosidase-like_sf"/>
</dbReference>
<evidence type="ECO:0000256" key="7">
    <source>
        <dbReference type="ARBA" id="ARBA00023295"/>
    </source>
</evidence>
<dbReference type="FunCoup" id="A0A165NEJ6">
    <property type="interactions" value="53"/>
</dbReference>
<feature type="domain" description="CBM20" evidence="14">
    <location>
        <begin position="475"/>
        <end position="574"/>
    </location>
</feature>
<dbReference type="SUPFAM" id="SSF49452">
    <property type="entry name" value="Starch-binding domain-like"/>
    <property type="match status" value="1"/>
</dbReference>
<evidence type="ECO:0000259" key="14">
    <source>
        <dbReference type="PROSITE" id="PS51166"/>
    </source>
</evidence>
<accession>A0A165NEJ6</accession>
<evidence type="ECO:0000256" key="9">
    <source>
        <dbReference type="PIRNR" id="PIRNR001031"/>
    </source>
</evidence>
<organism evidence="15 16">
    <name type="scientific">Neolentinus lepideus HHB14362 ss-1</name>
    <dbReference type="NCBI Taxonomy" id="1314782"/>
    <lineage>
        <taxon>Eukaryota</taxon>
        <taxon>Fungi</taxon>
        <taxon>Dikarya</taxon>
        <taxon>Basidiomycota</taxon>
        <taxon>Agaricomycotina</taxon>
        <taxon>Agaricomycetes</taxon>
        <taxon>Gloeophyllales</taxon>
        <taxon>Gloeophyllaceae</taxon>
        <taxon>Neolentinus</taxon>
    </lineage>
</organism>
<name>A0A165NEJ6_9AGAM</name>
<feature type="chain" id="PRO_5007863106" description="Glucoamylase" evidence="13">
    <location>
        <begin position="18"/>
        <end position="574"/>
    </location>
</feature>
<proteinExistence type="inferred from homology"/>
<keyword evidence="7 9" id="KW-0326">Glycosidase</keyword>
<dbReference type="GO" id="GO:0004339">
    <property type="term" value="F:glucan 1,4-alpha-glucosidase activity"/>
    <property type="evidence" value="ECO:0007669"/>
    <property type="project" value="UniProtKB-EC"/>
</dbReference>
<feature type="signal peptide" evidence="13">
    <location>
        <begin position="1"/>
        <end position="17"/>
    </location>
</feature>
<feature type="active site" description="Proton acceptor" evidence="10">
    <location>
        <position position="195"/>
    </location>
</feature>
<keyword evidence="8 9" id="KW-0624">Polysaccharide degradation</keyword>
<dbReference type="PANTHER" id="PTHR31616">
    <property type="entry name" value="TREHALASE"/>
    <property type="match status" value="1"/>
</dbReference>
<keyword evidence="6 9" id="KW-0119">Carbohydrate metabolism</keyword>
<feature type="binding site" evidence="11">
    <location>
        <position position="139"/>
    </location>
    <ligand>
        <name>substrate</name>
    </ligand>
</feature>
<dbReference type="AlphaFoldDB" id="A0A165NEJ6"/>
<evidence type="ECO:0000256" key="6">
    <source>
        <dbReference type="ARBA" id="ARBA00023277"/>
    </source>
</evidence>
<evidence type="ECO:0000256" key="10">
    <source>
        <dbReference type="PIRSR" id="PIRSR001031-1"/>
    </source>
</evidence>
<evidence type="ECO:0000256" key="5">
    <source>
        <dbReference type="ARBA" id="ARBA00023180"/>
    </source>
</evidence>
<dbReference type="EC" id="3.2.1.3" evidence="9"/>
<keyword evidence="5" id="KW-0325">Glycoprotein</keyword>
<dbReference type="InterPro" id="IPR013784">
    <property type="entry name" value="Carb-bd-like_fold"/>
</dbReference>
<dbReference type="Proteomes" id="UP000076761">
    <property type="component" value="Unassembled WGS sequence"/>
</dbReference>
<evidence type="ECO:0000256" key="4">
    <source>
        <dbReference type="ARBA" id="ARBA00022801"/>
    </source>
</evidence>
<dbReference type="InterPro" id="IPR008928">
    <property type="entry name" value="6-hairpin_glycosidase_sf"/>
</dbReference>
<evidence type="ECO:0000313" key="15">
    <source>
        <dbReference type="EMBL" id="KZT19533.1"/>
    </source>
</evidence>
<keyword evidence="4 9" id="KW-0378">Hydrolase</keyword>
<dbReference type="PANTHER" id="PTHR31616:SF12">
    <property type="entry name" value="GLUCOAMYLASE"/>
    <property type="match status" value="1"/>
</dbReference>
<dbReference type="InterPro" id="IPR011613">
    <property type="entry name" value="GH15-like"/>
</dbReference>
<evidence type="ECO:0000313" key="16">
    <source>
        <dbReference type="Proteomes" id="UP000076761"/>
    </source>
</evidence>
<dbReference type="EMBL" id="KV425639">
    <property type="protein sequence ID" value="KZT19533.1"/>
    <property type="molecule type" value="Genomic_DNA"/>
</dbReference>
<dbReference type="OrthoDB" id="6123450at2759"/>
<dbReference type="GO" id="GO:2001070">
    <property type="term" value="F:starch binding"/>
    <property type="evidence" value="ECO:0007669"/>
    <property type="project" value="InterPro"/>
</dbReference>
<evidence type="ECO:0000256" key="1">
    <source>
        <dbReference type="ARBA" id="ARBA00001863"/>
    </source>
</evidence>
<evidence type="ECO:0000256" key="8">
    <source>
        <dbReference type="ARBA" id="ARBA00023326"/>
    </source>
</evidence>
<dbReference type="STRING" id="1314782.A0A165NEJ6"/>
<feature type="region of interest" description="Disordered" evidence="12">
    <location>
        <begin position="553"/>
        <end position="574"/>
    </location>
</feature>
<dbReference type="FunFam" id="2.60.40.10:FF:000552">
    <property type="entry name" value="Related to glucoamylase"/>
    <property type="match status" value="1"/>
</dbReference>
<dbReference type="InterPro" id="IPR008291">
    <property type="entry name" value="Glucoamylase_SBD"/>
</dbReference>
<dbReference type="SMART" id="SM01065">
    <property type="entry name" value="CBM_2"/>
    <property type="match status" value="1"/>
</dbReference>